<sequence length="242" mass="28477">MKKIKNNGYLITALIVMALPAILYYQKFSNKFEFIRDEEIWGQFGDFYGGLLNPLLTFITFLFVIKSFNFQRNEAQELKESREKDRNETLKINFDNTFFNYLNQLNNLISAFERNVIDRSKGSEVDIIRSPGREILFSAIQISISEFEKSPSNPEKSLFTEGILKIYSKSIYNLLKLILNSTFLNNEEKEKYLDILKAQLVSSEINYLRHVVQYLDKELYEKLNAITFFEDSLNFKKKLENS</sequence>
<comment type="caution">
    <text evidence="2">The sequence shown here is derived from an EMBL/GenBank/DDBJ whole genome shotgun (WGS) entry which is preliminary data.</text>
</comment>
<dbReference type="Pfam" id="PF16872">
    <property type="entry name" value="putAbiC"/>
    <property type="match status" value="1"/>
</dbReference>
<feature type="transmembrane region" description="Helical" evidence="1">
    <location>
        <begin position="47"/>
        <end position="65"/>
    </location>
</feature>
<evidence type="ECO:0000313" key="3">
    <source>
        <dbReference type="Proteomes" id="UP001208794"/>
    </source>
</evidence>
<gene>
    <name evidence="2" type="ORF">ND855_05385</name>
</gene>
<keyword evidence="1" id="KW-1133">Transmembrane helix</keyword>
<keyword evidence="1" id="KW-0812">Transmembrane</keyword>
<dbReference type="RefSeq" id="WP_265357511.1">
    <property type="nucleotide sequence ID" value="NZ_JAMQPR010000001.1"/>
</dbReference>
<dbReference type="InterPro" id="IPR031709">
    <property type="entry name" value="PutAbiC"/>
</dbReference>
<dbReference type="EMBL" id="JAMQPR010000001">
    <property type="protein sequence ID" value="MCW7503549.1"/>
    <property type="molecule type" value="Genomic_DNA"/>
</dbReference>
<keyword evidence="3" id="KW-1185">Reference proteome</keyword>
<organism evidence="2 3">
    <name type="scientific">Leptospira paudalimensis</name>
    <dbReference type="NCBI Taxonomy" id="2950024"/>
    <lineage>
        <taxon>Bacteria</taxon>
        <taxon>Pseudomonadati</taxon>
        <taxon>Spirochaetota</taxon>
        <taxon>Spirochaetia</taxon>
        <taxon>Leptospirales</taxon>
        <taxon>Leptospiraceae</taxon>
        <taxon>Leptospira</taxon>
    </lineage>
</organism>
<evidence type="ECO:0000256" key="1">
    <source>
        <dbReference type="SAM" id="Phobius"/>
    </source>
</evidence>
<dbReference type="Proteomes" id="UP001208794">
    <property type="component" value="Unassembled WGS sequence"/>
</dbReference>
<feature type="transmembrane region" description="Helical" evidence="1">
    <location>
        <begin position="7"/>
        <end position="27"/>
    </location>
</feature>
<keyword evidence="1" id="KW-0472">Membrane</keyword>
<reference evidence="2 3" key="1">
    <citation type="submission" date="2022-06" db="EMBL/GenBank/DDBJ databases">
        <title>Leptospira isolates from biofilms formed at urban environments.</title>
        <authorList>
            <person name="Ribeiro P.S."/>
            <person name="Sousa T."/>
            <person name="Carvalho N."/>
            <person name="Aburjaile F."/>
            <person name="Neves F."/>
            <person name="Oliveira D."/>
            <person name="Blanco L."/>
            <person name="Lima J."/>
            <person name="Costa F."/>
            <person name="Brenig B."/>
            <person name="Soares S."/>
            <person name="Ramos R."/>
            <person name="Goes-Neto A."/>
            <person name="Matiuzzi M."/>
            <person name="Azevedo V."/>
            <person name="Ristow P."/>
        </authorList>
    </citation>
    <scope>NUCLEOTIDE SEQUENCE [LARGE SCALE GENOMIC DNA]</scope>
    <source>
        <strain evidence="2 3">VSF14</strain>
    </source>
</reference>
<accession>A0ABT3M578</accession>
<proteinExistence type="predicted"/>
<name>A0ABT3M578_9LEPT</name>
<protein>
    <recommendedName>
        <fullName evidence="4">Phage abortive infection protein</fullName>
    </recommendedName>
</protein>
<evidence type="ECO:0008006" key="4">
    <source>
        <dbReference type="Google" id="ProtNLM"/>
    </source>
</evidence>
<evidence type="ECO:0000313" key="2">
    <source>
        <dbReference type="EMBL" id="MCW7503549.1"/>
    </source>
</evidence>